<keyword evidence="2" id="KW-1185">Reference proteome</keyword>
<accession>A2BMJ6</accession>
<dbReference type="STRING" id="415426.Hbut_1382"/>
<evidence type="ECO:0000313" key="2">
    <source>
        <dbReference type="Proteomes" id="UP000002593"/>
    </source>
</evidence>
<dbReference type="AlphaFoldDB" id="A2BMJ6"/>
<dbReference type="OrthoDB" id="15117at2157"/>
<dbReference type="HOGENOM" id="CLU_2079509_0_0_2"/>
<dbReference type="EMBL" id="CP000493">
    <property type="protein sequence ID" value="ABM81207.1"/>
    <property type="molecule type" value="Genomic_DNA"/>
</dbReference>
<dbReference type="EnsemblBacteria" id="ABM81207">
    <property type="protein sequence ID" value="ABM81207"/>
    <property type="gene ID" value="Hbut_1382"/>
</dbReference>
<dbReference type="Proteomes" id="UP000002593">
    <property type="component" value="Chromosome"/>
</dbReference>
<protein>
    <submittedName>
        <fullName evidence="1">Uncharacterized protein</fullName>
    </submittedName>
</protein>
<dbReference type="RefSeq" id="WP_011822525.1">
    <property type="nucleotide sequence ID" value="NC_008818.1"/>
</dbReference>
<sequence>MAFASGFMIITQPYRSEPKRSEVRQHLERLGFELYEVGKDAFIVFYVEAPTLADIEEIIKAAERHEGIAKAYVVYAFAGDNATKEWINWALERGEIELDESMMEYIRNILVKLKGPAGTANP</sequence>
<proteinExistence type="predicted"/>
<dbReference type="KEGG" id="hbu:Hbut_1382"/>
<organism evidence="1 2">
    <name type="scientific">Hyperthermus butylicus (strain DSM 5456 / JCM 9403 / PLM1-5)</name>
    <dbReference type="NCBI Taxonomy" id="415426"/>
    <lineage>
        <taxon>Archaea</taxon>
        <taxon>Thermoproteota</taxon>
        <taxon>Thermoprotei</taxon>
        <taxon>Desulfurococcales</taxon>
        <taxon>Pyrodictiaceae</taxon>
        <taxon>Hyperthermus</taxon>
    </lineage>
</organism>
<gene>
    <name evidence="1" type="ordered locus">Hbut_1382</name>
</gene>
<name>A2BMJ6_HYPBU</name>
<reference evidence="1 2" key="1">
    <citation type="journal article" date="2007" name="Archaea">
        <title>The genome of Hyperthermus butylicus: a sulfur-reducing, peptide fermenting, neutrophilic Crenarchaeote growing up to 108 degrees C.</title>
        <authorList>
            <person name="Brugger K."/>
            <person name="Chen L."/>
            <person name="Stark M."/>
            <person name="Zibat A."/>
            <person name="Redder P."/>
            <person name="Ruepp A."/>
            <person name="Awayez M."/>
            <person name="She Q."/>
            <person name="Garrett R.A."/>
            <person name="Klenk H.P."/>
        </authorList>
    </citation>
    <scope>NUCLEOTIDE SEQUENCE [LARGE SCALE GENOMIC DNA]</scope>
    <source>
        <strain evidence="2">DSM 5456 / JCM 9403 / PLM1-5</strain>
    </source>
</reference>
<dbReference type="GeneID" id="4782623"/>
<evidence type="ECO:0000313" key="1">
    <source>
        <dbReference type="EMBL" id="ABM81207.1"/>
    </source>
</evidence>
<dbReference type="eggNOG" id="arCOG09417">
    <property type="taxonomic scope" value="Archaea"/>
</dbReference>